<proteinExistence type="predicted"/>
<reference evidence="1" key="1">
    <citation type="journal article" date="2014" name="Front. Microbiol.">
        <title>High frequency of phylogenetically diverse reductive dehalogenase-homologous genes in deep subseafloor sedimentary metagenomes.</title>
        <authorList>
            <person name="Kawai M."/>
            <person name="Futagami T."/>
            <person name="Toyoda A."/>
            <person name="Takaki Y."/>
            <person name="Nishi S."/>
            <person name="Hori S."/>
            <person name="Arai W."/>
            <person name="Tsubouchi T."/>
            <person name="Morono Y."/>
            <person name="Uchiyama I."/>
            <person name="Ito T."/>
            <person name="Fujiyama A."/>
            <person name="Inagaki F."/>
            <person name="Takami H."/>
        </authorList>
    </citation>
    <scope>NUCLEOTIDE SEQUENCE</scope>
    <source>
        <strain evidence="1">Expedition CK06-06</strain>
    </source>
</reference>
<dbReference type="AlphaFoldDB" id="X0VYI1"/>
<comment type="caution">
    <text evidence="1">The sequence shown here is derived from an EMBL/GenBank/DDBJ whole genome shotgun (WGS) entry which is preliminary data.</text>
</comment>
<dbReference type="Pfam" id="PF02639">
    <property type="entry name" value="DUF188"/>
    <property type="match status" value="1"/>
</dbReference>
<evidence type="ECO:0000313" key="1">
    <source>
        <dbReference type="EMBL" id="GAG17483.1"/>
    </source>
</evidence>
<name>X0VYI1_9ZZZZ</name>
<gene>
    <name evidence="1" type="ORF">S01H1_52611</name>
</gene>
<dbReference type="EMBL" id="BARS01034016">
    <property type="protein sequence ID" value="GAG17483.1"/>
    <property type="molecule type" value="Genomic_DNA"/>
</dbReference>
<sequence length="138" mass="15249">MKQEVYRVAKRYGLKVTLVANSQMQIPSEGWLKLVVVSDQFDAADDWIVEYITKDDIVISGDIPLASRCLKKGARVLGPNGCVFTDDSIGDALATRDLMSHLRDIGIMTGGPAPFEKRDRSRFLQSLDGIIQAIHNGK</sequence>
<protein>
    <recommendedName>
        <fullName evidence="2">YaiI/YqxD family protein</fullName>
    </recommendedName>
</protein>
<accession>X0VYI1</accession>
<dbReference type="NCBIfam" id="NF001095">
    <property type="entry name" value="PRK00124.1"/>
    <property type="match status" value="1"/>
</dbReference>
<dbReference type="InterPro" id="IPR003791">
    <property type="entry name" value="UPF0178"/>
</dbReference>
<dbReference type="PANTHER" id="PTHR35146:SF1">
    <property type="entry name" value="UPF0178 PROTEIN YAII"/>
    <property type="match status" value="1"/>
</dbReference>
<evidence type="ECO:0008006" key="2">
    <source>
        <dbReference type="Google" id="ProtNLM"/>
    </source>
</evidence>
<organism evidence="1">
    <name type="scientific">marine sediment metagenome</name>
    <dbReference type="NCBI Taxonomy" id="412755"/>
    <lineage>
        <taxon>unclassified sequences</taxon>
        <taxon>metagenomes</taxon>
        <taxon>ecological metagenomes</taxon>
    </lineage>
</organism>
<dbReference type="PANTHER" id="PTHR35146">
    <property type="entry name" value="UPF0178 PROTEIN YAII"/>
    <property type="match status" value="1"/>
</dbReference>